<comment type="function">
    <text evidence="1 6">Forms part of the ribosomal stalk, playing a central role in the interaction of the ribosome with GTP-bound translation factors.</text>
</comment>
<evidence type="ECO:0000313" key="7">
    <source>
        <dbReference type="EMBL" id="MBB6185663.1"/>
    </source>
</evidence>
<dbReference type="NCBIfam" id="NF000955">
    <property type="entry name" value="PRK00099.1-1"/>
    <property type="match status" value="1"/>
</dbReference>
<evidence type="ECO:0000256" key="1">
    <source>
        <dbReference type="ARBA" id="ARBA00002633"/>
    </source>
</evidence>
<organism evidence="7 8">
    <name type="scientific">Oleiagrimonas soli</name>
    <dbReference type="NCBI Taxonomy" id="1543381"/>
    <lineage>
        <taxon>Bacteria</taxon>
        <taxon>Pseudomonadati</taxon>
        <taxon>Pseudomonadota</taxon>
        <taxon>Gammaproteobacteria</taxon>
        <taxon>Lysobacterales</taxon>
        <taxon>Rhodanobacteraceae</taxon>
        <taxon>Oleiagrimonas</taxon>
    </lineage>
</organism>
<dbReference type="InterPro" id="IPR001790">
    <property type="entry name" value="Ribosomal_uL10"/>
</dbReference>
<sequence>MVLPEQVFILERPPSRCQMALGSRKDVVSVTRLGAVARRMRRRSGSEEAMALNLAQKKEVVAELANVAASAHSLVAAEYLGLTVEQLTELRKKARESGVFLRVAKNTLVRRAVEGTDYEGTSDQLVGPLLYAFSVEDPGAAGRLVQEFAKANDKLKAKIVAIGGKVYPGSHVEVLASLPTRDQALSMLLSVMSQPATQLVRLLSEPASQITRVINQAGQQKAA</sequence>
<dbReference type="GO" id="GO:0015934">
    <property type="term" value="C:large ribosomal subunit"/>
    <property type="evidence" value="ECO:0007669"/>
    <property type="project" value="InterPro"/>
</dbReference>
<dbReference type="Gene3D" id="6.10.250.290">
    <property type="match status" value="1"/>
</dbReference>
<evidence type="ECO:0000256" key="3">
    <source>
        <dbReference type="ARBA" id="ARBA00022980"/>
    </source>
</evidence>
<proteinExistence type="inferred from homology"/>
<dbReference type="Gene3D" id="3.30.70.1730">
    <property type="match status" value="1"/>
</dbReference>
<dbReference type="GO" id="GO:0070180">
    <property type="term" value="F:large ribosomal subunit rRNA binding"/>
    <property type="evidence" value="ECO:0007669"/>
    <property type="project" value="UniProtKB-UniRule"/>
</dbReference>
<evidence type="ECO:0000256" key="4">
    <source>
        <dbReference type="ARBA" id="ARBA00023274"/>
    </source>
</evidence>
<keyword evidence="6" id="KW-0699">rRNA-binding</keyword>
<comment type="similarity">
    <text evidence="2 6">Belongs to the universal ribosomal protein uL10 family.</text>
</comment>
<evidence type="ECO:0000256" key="2">
    <source>
        <dbReference type="ARBA" id="ARBA00008889"/>
    </source>
</evidence>
<comment type="caution">
    <text evidence="7">The sequence shown here is derived from an EMBL/GenBank/DDBJ whole genome shotgun (WGS) entry which is preliminary data.</text>
</comment>
<keyword evidence="3 6" id="KW-0689">Ribosomal protein</keyword>
<dbReference type="EMBL" id="JACHET010000002">
    <property type="protein sequence ID" value="MBB6185663.1"/>
    <property type="molecule type" value="Genomic_DNA"/>
</dbReference>
<dbReference type="Pfam" id="PF00466">
    <property type="entry name" value="Ribosomal_L10"/>
    <property type="match status" value="1"/>
</dbReference>
<keyword evidence="4 6" id="KW-0687">Ribonucleoprotein</keyword>
<dbReference type="InterPro" id="IPR002363">
    <property type="entry name" value="Ribosomal_uL10_CS_bac"/>
</dbReference>
<dbReference type="PANTHER" id="PTHR11560">
    <property type="entry name" value="39S RIBOSOMAL PROTEIN L10, MITOCHONDRIAL"/>
    <property type="match status" value="1"/>
</dbReference>
<dbReference type="InterPro" id="IPR022973">
    <property type="entry name" value="Ribosomal_uL10_bac"/>
</dbReference>
<protein>
    <recommendedName>
        <fullName evidence="5 6">Large ribosomal subunit protein uL10</fullName>
    </recommendedName>
</protein>
<dbReference type="HAMAP" id="MF_00362">
    <property type="entry name" value="Ribosomal_uL10"/>
    <property type="match status" value="1"/>
</dbReference>
<gene>
    <name evidence="6" type="primary">rplJ</name>
    <name evidence="7" type="ORF">HNQ86_003065</name>
</gene>
<keyword evidence="6" id="KW-0694">RNA-binding</keyword>
<dbReference type="GO" id="GO:0003735">
    <property type="term" value="F:structural constituent of ribosome"/>
    <property type="evidence" value="ECO:0007669"/>
    <property type="project" value="InterPro"/>
</dbReference>
<dbReference type="GO" id="GO:0006412">
    <property type="term" value="P:translation"/>
    <property type="evidence" value="ECO:0007669"/>
    <property type="project" value="UniProtKB-UniRule"/>
</dbReference>
<dbReference type="CDD" id="cd05797">
    <property type="entry name" value="Ribosomal_L10"/>
    <property type="match status" value="1"/>
</dbReference>
<dbReference type="SUPFAM" id="SSF160369">
    <property type="entry name" value="Ribosomal protein L10-like"/>
    <property type="match status" value="1"/>
</dbReference>
<evidence type="ECO:0000313" key="8">
    <source>
        <dbReference type="Proteomes" id="UP000560000"/>
    </source>
</evidence>
<evidence type="ECO:0000256" key="6">
    <source>
        <dbReference type="HAMAP-Rule" id="MF_00362"/>
    </source>
</evidence>
<comment type="subunit">
    <text evidence="6">Part of the ribosomal stalk of the 50S ribosomal subunit. The N-terminus interacts with L11 and the large rRNA to form the base of the stalk. The C-terminus forms an elongated spine to which L12 dimers bind in a sequential fashion forming a multimeric L10(L12)X complex.</text>
</comment>
<accession>A0A841KJ65</accession>
<dbReference type="InterPro" id="IPR047865">
    <property type="entry name" value="Ribosomal_uL10_bac_type"/>
</dbReference>
<dbReference type="PROSITE" id="PS01109">
    <property type="entry name" value="RIBOSOMAL_L10"/>
    <property type="match status" value="1"/>
</dbReference>
<dbReference type="AlphaFoldDB" id="A0A841KJ65"/>
<name>A0A841KJ65_9GAMM</name>
<reference evidence="7 8" key="1">
    <citation type="submission" date="2020-08" db="EMBL/GenBank/DDBJ databases">
        <title>Genomic Encyclopedia of Type Strains, Phase IV (KMG-IV): sequencing the most valuable type-strain genomes for metagenomic binning, comparative biology and taxonomic classification.</title>
        <authorList>
            <person name="Goeker M."/>
        </authorList>
    </citation>
    <scope>NUCLEOTIDE SEQUENCE [LARGE SCALE GENOMIC DNA]</scope>
    <source>
        <strain evidence="7 8">DSM 107085</strain>
    </source>
</reference>
<evidence type="ECO:0000256" key="5">
    <source>
        <dbReference type="ARBA" id="ARBA00035202"/>
    </source>
</evidence>
<dbReference type="Proteomes" id="UP000560000">
    <property type="component" value="Unassembled WGS sequence"/>
</dbReference>
<dbReference type="InterPro" id="IPR043141">
    <property type="entry name" value="Ribosomal_uL10-like_sf"/>
</dbReference>